<dbReference type="Proteomes" id="UP000237438">
    <property type="component" value="Unassembled WGS sequence"/>
</dbReference>
<proteinExistence type="predicted"/>
<protein>
    <submittedName>
        <fullName evidence="1">Uncharacterized protein</fullName>
    </submittedName>
</protein>
<reference evidence="1 2" key="1">
    <citation type="submission" date="2017-10" db="EMBL/GenBank/DDBJ databases">
        <title>Development of genomic resources for the powdery mildew, Erysiphe pulchra.</title>
        <authorList>
            <person name="Wadl P.A."/>
            <person name="Mack B.M."/>
            <person name="Moore G."/>
            <person name="Beltz S.B."/>
        </authorList>
    </citation>
    <scope>NUCLEOTIDE SEQUENCE [LARGE SCALE GENOMIC DNA]</scope>
    <source>
        <strain evidence="1">Cflorida</strain>
    </source>
</reference>
<keyword evidence="2" id="KW-1185">Reference proteome</keyword>
<name>A0A2S4PQK0_9PEZI</name>
<gene>
    <name evidence="1" type="ORF">EPUL_003017</name>
</gene>
<evidence type="ECO:0000313" key="1">
    <source>
        <dbReference type="EMBL" id="POS84310.1"/>
    </source>
</evidence>
<sequence>MIHLGSNHEARKTGCFQLRQKVQSILPDKSLVTDAWLVSSGMEILAPSPAKAATFMQFKDTIEKTFGEETIECPETWKTFVIGPIPKTNHGLDAFIRDIVPIRTQIEESYGYIRICVPESRAEKFSSRLRIFGEAVSVQRIRQRNQITVCEKCFGFHATRVCARSKKCGTCSADAHSGT</sequence>
<evidence type="ECO:0000313" key="2">
    <source>
        <dbReference type="Proteomes" id="UP000237438"/>
    </source>
</evidence>
<dbReference type="AlphaFoldDB" id="A0A2S4PQK0"/>
<organism evidence="1 2">
    <name type="scientific">Erysiphe pulchra</name>
    <dbReference type="NCBI Taxonomy" id="225359"/>
    <lineage>
        <taxon>Eukaryota</taxon>
        <taxon>Fungi</taxon>
        <taxon>Dikarya</taxon>
        <taxon>Ascomycota</taxon>
        <taxon>Pezizomycotina</taxon>
        <taxon>Leotiomycetes</taxon>
        <taxon>Erysiphales</taxon>
        <taxon>Erysiphaceae</taxon>
        <taxon>Erysiphe</taxon>
    </lineage>
</organism>
<comment type="caution">
    <text evidence="1">The sequence shown here is derived from an EMBL/GenBank/DDBJ whole genome shotgun (WGS) entry which is preliminary data.</text>
</comment>
<dbReference type="EMBL" id="PEDP01001076">
    <property type="protein sequence ID" value="POS84310.1"/>
    <property type="molecule type" value="Genomic_DNA"/>
</dbReference>
<accession>A0A2S4PQK0</accession>
<feature type="non-terminal residue" evidence="1">
    <location>
        <position position="179"/>
    </location>
</feature>